<evidence type="ECO:0000259" key="2">
    <source>
        <dbReference type="Pfam" id="PF11847"/>
    </source>
</evidence>
<evidence type="ECO:0000256" key="1">
    <source>
        <dbReference type="SAM" id="Phobius"/>
    </source>
</evidence>
<feature type="transmembrane region" description="Helical" evidence="1">
    <location>
        <begin position="187"/>
        <end position="207"/>
    </location>
</feature>
<feature type="transmembrane region" description="Helical" evidence="1">
    <location>
        <begin position="58"/>
        <end position="75"/>
    </location>
</feature>
<feature type="transmembrane region" description="Helical" evidence="1">
    <location>
        <begin position="110"/>
        <end position="128"/>
    </location>
</feature>
<reference evidence="4" key="1">
    <citation type="submission" date="2017-09" db="EMBL/GenBank/DDBJ databases">
        <title>Depth-based differentiation of microbial function through sediment-hosted aquifers and enrichment of novel symbionts in the deep terrestrial subsurface.</title>
        <authorList>
            <person name="Probst A.J."/>
            <person name="Ladd B."/>
            <person name="Jarett J.K."/>
            <person name="Geller-Mcgrath D.E."/>
            <person name="Sieber C.M.K."/>
            <person name="Emerson J.B."/>
            <person name="Anantharaman K."/>
            <person name="Thomas B.C."/>
            <person name="Malmstrom R."/>
            <person name="Stieglmeier M."/>
            <person name="Klingl A."/>
            <person name="Woyke T."/>
            <person name="Ryan C.M."/>
            <person name="Banfield J.F."/>
        </authorList>
    </citation>
    <scope>NUCLEOTIDE SEQUENCE [LARGE SCALE GENOMIC DNA]</scope>
</reference>
<keyword evidence="1" id="KW-0472">Membrane</keyword>
<comment type="caution">
    <text evidence="3">The sequence shown here is derived from an EMBL/GenBank/DDBJ whole genome shotgun (WGS) entry which is preliminary data.</text>
</comment>
<feature type="domain" description="Alpha-(1-&gt;3)-arabinofuranosyltransferase N-terminal GT-C" evidence="2">
    <location>
        <begin position="26"/>
        <end position="400"/>
    </location>
</feature>
<proteinExistence type="predicted"/>
<gene>
    <name evidence="3" type="ORF">COS26_00055</name>
</gene>
<sequence length="407" mass="46760">MVLEKKNYQLIALTASLFYMFNVYFMLMTPLIATPILYAGLPLILGLYIKGLREEKPSTKYAILIGIASQLIVLAIDNPTIYAICGIMVFSYLIYHLVTGGKKGITRSLIFTLKTAVIFLLMNLWWIYPEFLALADISKGVQSAAASVSFLTSTPLLEALRFMGSWAWKSSYEGIPHFPYALKYDQFPLVFLTYLIPAFCFFCLLFSKKVKKEILFLELVLVIGLFFVKGILSPFGKIFSFLYRNFPGFWVYREPYTKFTLINVFSLACLLGLGFVFLIQEIRKRRLFVSRPKLANTLTLSLWIFLIGIILYNSYPFLTGEVVFDGHYKVMRSWYAKIPGYWEETKNWLNINNAKDWRLFILPKAGYSHAYNWEVGMSTAAPVAHVLQEKPIVFYSSFPISVTEELV</sequence>
<dbReference type="EMBL" id="PEUA01000002">
    <property type="protein sequence ID" value="PIV43786.1"/>
    <property type="molecule type" value="Genomic_DNA"/>
</dbReference>
<keyword evidence="1" id="KW-0812">Transmembrane</keyword>
<feature type="transmembrane region" description="Helical" evidence="1">
    <location>
        <begin position="256"/>
        <end position="279"/>
    </location>
</feature>
<accession>A0A2M7D8S9</accession>
<organism evidence="3 4">
    <name type="scientific">Candidatus Nealsonbacteria bacterium CG02_land_8_20_14_3_00_40_11</name>
    <dbReference type="NCBI Taxonomy" id="1974700"/>
    <lineage>
        <taxon>Bacteria</taxon>
        <taxon>Candidatus Nealsoniibacteriota</taxon>
    </lineage>
</organism>
<feature type="non-terminal residue" evidence="3">
    <location>
        <position position="407"/>
    </location>
</feature>
<evidence type="ECO:0000313" key="4">
    <source>
        <dbReference type="Proteomes" id="UP000230304"/>
    </source>
</evidence>
<dbReference type="AlphaFoldDB" id="A0A2M7D8S9"/>
<dbReference type="Proteomes" id="UP000230304">
    <property type="component" value="Unassembled WGS sequence"/>
</dbReference>
<feature type="transmembrane region" description="Helical" evidence="1">
    <location>
        <begin position="81"/>
        <end position="98"/>
    </location>
</feature>
<keyword evidence="1" id="KW-1133">Transmembrane helix</keyword>
<evidence type="ECO:0000313" key="3">
    <source>
        <dbReference type="EMBL" id="PIV43786.1"/>
    </source>
</evidence>
<dbReference type="InterPro" id="IPR021798">
    <property type="entry name" value="AftD_N"/>
</dbReference>
<name>A0A2M7D8S9_9BACT</name>
<dbReference type="Pfam" id="PF11847">
    <property type="entry name" value="GT-C_AftD"/>
    <property type="match status" value="1"/>
</dbReference>
<protein>
    <recommendedName>
        <fullName evidence="2">Alpha-(1-&gt;3)-arabinofuranosyltransferase N-terminal GT-C domain-containing protein</fullName>
    </recommendedName>
</protein>
<feature type="transmembrane region" description="Helical" evidence="1">
    <location>
        <begin position="300"/>
        <end position="318"/>
    </location>
</feature>
<dbReference type="GO" id="GO:0016740">
    <property type="term" value="F:transferase activity"/>
    <property type="evidence" value="ECO:0007669"/>
    <property type="project" value="InterPro"/>
</dbReference>
<feature type="transmembrane region" description="Helical" evidence="1">
    <location>
        <begin position="214"/>
        <end position="236"/>
    </location>
</feature>
<feature type="transmembrane region" description="Helical" evidence="1">
    <location>
        <begin position="31"/>
        <end position="49"/>
    </location>
</feature>